<feature type="active site" description="Proton acceptor" evidence="4">
    <location>
        <position position="252"/>
    </location>
</feature>
<evidence type="ECO:0000256" key="2">
    <source>
        <dbReference type="ARBA" id="ARBA00022963"/>
    </source>
</evidence>
<dbReference type="Gene3D" id="3.40.1090.10">
    <property type="entry name" value="Cytosolic phospholipase A2 catalytic domain"/>
    <property type="match status" value="2"/>
</dbReference>
<dbReference type="SUPFAM" id="SSF52151">
    <property type="entry name" value="FabD/lysophospholipase-like"/>
    <property type="match status" value="1"/>
</dbReference>
<name>A0A4R6YPM4_9GAMM</name>
<gene>
    <name evidence="7" type="ORF">DFR29_115102</name>
</gene>
<dbReference type="InterPro" id="IPR021095">
    <property type="entry name" value="DUF3734"/>
</dbReference>
<dbReference type="Proteomes" id="UP000295293">
    <property type="component" value="Unassembled WGS sequence"/>
</dbReference>
<organism evidence="7 8">
    <name type="scientific">Tahibacter aquaticus</name>
    <dbReference type="NCBI Taxonomy" id="520092"/>
    <lineage>
        <taxon>Bacteria</taxon>
        <taxon>Pseudomonadati</taxon>
        <taxon>Pseudomonadota</taxon>
        <taxon>Gammaproteobacteria</taxon>
        <taxon>Lysobacterales</taxon>
        <taxon>Rhodanobacteraceae</taxon>
        <taxon>Tahibacter</taxon>
    </lineage>
</organism>
<evidence type="ECO:0000256" key="5">
    <source>
        <dbReference type="SAM" id="MobiDB-lite"/>
    </source>
</evidence>
<dbReference type="InterPro" id="IPR050301">
    <property type="entry name" value="NTE"/>
</dbReference>
<protein>
    <submittedName>
        <fullName evidence="7">NTE family protein</fullName>
    </submittedName>
</protein>
<feature type="region of interest" description="Disordered" evidence="5">
    <location>
        <begin position="19"/>
        <end position="38"/>
    </location>
</feature>
<feature type="active site" description="Nucleophile" evidence="4">
    <location>
        <position position="83"/>
    </location>
</feature>
<reference evidence="7 8" key="1">
    <citation type="submission" date="2019-03" db="EMBL/GenBank/DDBJ databases">
        <title>Genomic Encyclopedia of Type Strains, Phase IV (KMG-IV): sequencing the most valuable type-strain genomes for metagenomic binning, comparative biology and taxonomic classification.</title>
        <authorList>
            <person name="Goeker M."/>
        </authorList>
    </citation>
    <scope>NUCLEOTIDE SEQUENCE [LARGE SCALE GENOMIC DNA]</scope>
    <source>
        <strain evidence="7 8">DSM 21667</strain>
    </source>
</reference>
<dbReference type="GO" id="GO:0016787">
    <property type="term" value="F:hydrolase activity"/>
    <property type="evidence" value="ECO:0007669"/>
    <property type="project" value="UniProtKB-UniRule"/>
</dbReference>
<dbReference type="PANTHER" id="PTHR14226">
    <property type="entry name" value="NEUROPATHY TARGET ESTERASE/SWISS CHEESE D.MELANOGASTER"/>
    <property type="match status" value="1"/>
</dbReference>
<dbReference type="EMBL" id="SNZH01000015">
    <property type="protein sequence ID" value="TDR39712.1"/>
    <property type="molecule type" value="Genomic_DNA"/>
</dbReference>
<evidence type="ECO:0000313" key="7">
    <source>
        <dbReference type="EMBL" id="TDR39712.1"/>
    </source>
</evidence>
<proteinExistence type="predicted"/>
<dbReference type="PROSITE" id="PS51635">
    <property type="entry name" value="PNPLA"/>
    <property type="match status" value="1"/>
</dbReference>
<dbReference type="Pfam" id="PF01734">
    <property type="entry name" value="Patatin"/>
    <property type="match status" value="1"/>
</dbReference>
<evidence type="ECO:0000313" key="8">
    <source>
        <dbReference type="Proteomes" id="UP000295293"/>
    </source>
</evidence>
<dbReference type="InterPro" id="IPR002641">
    <property type="entry name" value="PNPLA_dom"/>
</dbReference>
<dbReference type="GO" id="GO:0016042">
    <property type="term" value="P:lipid catabolic process"/>
    <property type="evidence" value="ECO:0007669"/>
    <property type="project" value="UniProtKB-UniRule"/>
</dbReference>
<feature type="short sequence motif" description="GXSXG" evidence="4">
    <location>
        <begin position="81"/>
        <end position="85"/>
    </location>
</feature>
<evidence type="ECO:0000256" key="1">
    <source>
        <dbReference type="ARBA" id="ARBA00022801"/>
    </source>
</evidence>
<dbReference type="InterPro" id="IPR016035">
    <property type="entry name" value="Acyl_Trfase/lysoPLipase"/>
</dbReference>
<dbReference type="Pfam" id="PF12536">
    <property type="entry name" value="DUF3734"/>
    <property type="match status" value="1"/>
</dbReference>
<dbReference type="PANTHER" id="PTHR14226:SF57">
    <property type="entry name" value="BLR7027 PROTEIN"/>
    <property type="match status" value="1"/>
</dbReference>
<keyword evidence="2 4" id="KW-0442">Lipid degradation</keyword>
<dbReference type="AlphaFoldDB" id="A0A4R6YPM4"/>
<feature type="domain" description="PNPLA" evidence="6">
    <location>
        <begin position="50"/>
        <end position="265"/>
    </location>
</feature>
<evidence type="ECO:0000256" key="3">
    <source>
        <dbReference type="ARBA" id="ARBA00023098"/>
    </source>
</evidence>
<feature type="short sequence motif" description="DGA/G" evidence="4">
    <location>
        <begin position="252"/>
        <end position="254"/>
    </location>
</feature>
<evidence type="ECO:0000256" key="4">
    <source>
        <dbReference type="PROSITE-ProRule" id="PRU01161"/>
    </source>
</evidence>
<feature type="short sequence motif" description="GXGXXG" evidence="4">
    <location>
        <begin position="54"/>
        <end position="59"/>
    </location>
</feature>
<accession>A0A4R6YPM4</accession>
<sequence length="420" mass="46507">MSNANCGLRKPLDRAASRGLHSPIIPGADASPMPPTASRGLRKNYDGIALVLQGGGALGAYQAGVYEELHKTEYQPDWIAGVSIGAINAALIAGNPPEHRLQRLHDFWQQLSSHLPPLLDSDGFLSSLFGDIGHRSRSQLNQFSALWSAMLGVPGFYQPRLPPAWLYPDGDASALSLYDNSALRQTLETYVDFDLINARRVRLSVGAVNVRTGNSVYFDNHHCRIGPQHILASGALPPAFAPVEIDGEAYWDGGIVSNTPLQYLLDERAGKSLLVLQVDLFSARGALPRNLTEVAQRQKDILYSSRTRYNSSMAAQIANTRQAARNLLARLPQELRENADFKLLDAALDSTRVDIVQLIYRQKPYELESKDYEFSRTSVKEHWEAGRRDMCDTIQHPEWLKSSGLDDGVTLYDLAHRPPV</sequence>
<keyword evidence="1 4" id="KW-0378">Hydrolase</keyword>
<comment type="caution">
    <text evidence="7">The sequence shown here is derived from an EMBL/GenBank/DDBJ whole genome shotgun (WGS) entry which is preliminary data.</text>
</comment>
<keyword evidence="3 4" id="KW-0443">Lipid metabolism</keyword>
<evidence type="ECO:0000259" key="6">
    <source>
        <dbReference type="PROSITE" id="PS51635"/>
    </source>
</evidence>
<keyword evidence="8" id="KW-1185">Reference proteome</keyword>
<dbReference type="CDD" id="cd07209">
    <property type="entry name" value="Pat_hypo_Ecoli_Z1214_like"/>
    <property type="match status" value="1"/>
</dbReference>